<dbReference type="EMBL" id="SMKQ01000179">
    <property type="protein sequence ID" value="TDD38280.1"/>
    <property type="molecule type" value="Genomic_DNA"/>
</dbReference>
<keyword evidence="3" id="KW-1185">Reference proteome</keyword>
<sequence>MAGMAAWRRTAGRRGPYVARAVAELRSWPALAVSDTRRGAVFTVRGTEIVRQTGAAEVRVRLTAPAIGRLGPYLDACDQVQPCADGAWVTVQVDAEPDLELLLALTSVAIKAHAP</sequence>
<accession>A0A4R4Y3K2</accession>
<organism evidence="2 3">
    <name type="scientific">Nonomuraea terrae</name>
    <dbReference type="NCBI Taxonomy" id="2530383"/>
    <lineage>
        <taxon>Bacteria</taxon>
        <taxon>Bacillati</taxon>
        <taxon>Actinomycetota</taxon>
        <taxon>Actinomycetes</taxon>
        <taxon>Streptosporangiales</taxon>
        <taxon>Streptosporangiaceae</taxon>
        <taxon>Nonomuraea</taxon>
    </lineage>
</organism>
<feature type="domain" description="Luciferase" evidence="1">
    <location>
        <begin position="46"/>
        <end position="109"/>
    </location>
</feature>
<evidence type="ECO:0000259" key="1">
    <source>
        <dbReference type="Pfam" id="PF17648"/>
    </source>
</evidence>
<name>A0A4R4Y3K2_9ACTN</name>
<protein>
    <recommendedName>
        <fullName evidence="1">Luciferase domain-containing protein</fullName>
    </recommendedName>
</protein>
<proteinExistence type="predicted"/>
<dbReference type="Proteomes" id="UP000295302">
    <property type="component" value="Unassembled WGS sequence"/>
</dbReference>
<comment type="caution">
    <text evidence="2">The sequence shown here is derived from an EMBL/GenBank/DDBJ whole genome shotgun (WGS) entry which is preliminary data.</text>
</comment>
<dbReference type="InterPro" id="IPR040841">
    <property type="entry name" value="Luciferase_dom"/>
</dbReference>
<evidence type="ECO:0000313" key="2">
    <source>
        <dbReference type="EMBL" id="TDD38280.1"/>
    </source>
</evidence>
<dbReference type="AlphaFoldDB" id="A0A4R4Y3K2"/>
<dbReference type="Pfam" id="PF17648">
    <property type="entry name" value="Luciferase"/>
    <property type="match status" value="1"/>
</dbReference>
<evidence type="ECO:0000313" key="3">
    <source>
        <dbReference type="Proteomes" id="UP000295302"/>
    </source>
</evidence>
<dbReference type="OrthoDB" id="3535777at2"/>
<reference evidence="2 3" key="1">
    <citation type="submission" date="2019-03" db="EMBL/GenBank/DDBJ databases">
        <title>Draft genome sequences of novel Actinobacteria.</title>
        <authorList>
            <person name="Sahin N."/>
            <person name="Ay H."/>
            <person name="Saygin H."/>
        </authorList>
    </citation>
    <scope>NUCLEOTIDE SEQUENCE [LARGE SCALE GENOMIC DNA]</scope>
    <source>
        <strain evidence="2 3">CH32</strain>
    </source>
</reference>
<gene>
    <name evidence="2" type="ORF">E1286_36440</name>
</gene>